<dbReference type="HOGENOM" id="CLU_1924088_0_0_4"/>
<accession>F8GUX0</accession>
<evidence type="ECO:0000313" key="1">
    <source>
        <dbReference type="EMBL" id="AEI82524.1"/>
    </source>
</evidence>
<dbReference type="KEGG" id="cnc:CNE_BB1p11160"/>
<dbReference type="Proteomes" id="UP000006798">
    <property type="component" value="Plasmid pBB1"/>
</dbReference>
<evidence type="ECO:0000313" key="2">
    <source>
        <dbReference type="Proteomes" id="UP000006798"/>
    </source>
</evidence>
<gene>
    <name evidence="1" type="ordered locus">CNE_BB1p11160</name>
</gene>
<sequence length="131" mass="14339">MQWGRLNRVALFAFTRMAGSVPASTPRSPGTHAGSDALNPAKIAPFTLALLSEQAREVKNQVFVVRSKEFYLMSQRRTIRTARNDAGWTVGSCLAWGHPDVQAGVVPTGPVARRVQLIRSDGLRPRTLLSL</sequence>
<organism evidence="1 2">
    <name type="scientific">Cupriavidus necator (strain ATCC 43291 / DSM 13513 / CCUG 52238 / LMG 8453 / N-1)</name>
    <name type="common">Ralstonia eutropha</name>
    <dbReference type="NCBI Taxonomy" id="1042878"/>
    <lineage>
        <taxon>Bacteria</taxon>
        <taxon>Pseudomonadati</taxon>
        <taxon>Pseudomonadota</taxon>
        <taxon>Betaproteobacteria</taxon>
        <taxon>Burkholderiales</taxon>
        <taxon>Burkholderiaceae</taxon>
        <taxon>Cupriavidus</taxon>
    </lineage>
</organism>
<geneLocation type="plasmid" evidence="1 2">
    <name>pBB1</name>
</geneLocation>
<name>F8GUX0_CUPNN</name>
<protein>
    <submittedName>
        <fullName evidence="1">Short-chain dehydrogenase/reductase SDR</fullName>
    </submittedName>
</protein>
<reference evidence="1 2" key="1">
    <citation type="journal article" date="2011" name="J. Bacteriol.">
        <title>Complete genome sequence of the type strain Cupriavidus necator N-1.</title>
        <authorList>
            <person name="Poehlein A."/>
            <person name="Kusian B."/>
            <person name="Friedrich B."/>
            <person name="Daniel R."/>
            <person name="Bowien B."/>
        </authorList>
    </citation>
    <scope>NUCLEOTIDE SEQUENCE [LARGE SCALE GENOMIC DNA]</scope>
    <source>
        <strain evidence="2">ATCC 43291 / DSM 13513 / CCUG 52238 / LMG 8453 / N-1</strain>
        <plasmid evidence="1 2">pBB1</plasmid>
    </source>
</reference>
<keyword evidence="1" id="KW-0614">Plasmid</keyword>
<dbReference type="EMBL" id="CP002879">
    <property type="protein sequence ID" value="AEI82524.1"/>
    <property type="molecule type" value="Genomic_DNA"/>
</dbReference>
<proteinExistence type="predicted"/>
<dbReference type="AlphaFoldDB" id="F8GUX0"/>